<accession>A0A8K0AHM8</accession>
<name>A0A8K0AHM8_ANDGO</name>
<evidence type="ECO:0000313" key="8">
    <source>
        <dbReference type="Proteomes" id="UP000799049"/>
    </source>
</evidence>
<evidence type="ECO:0000256" key="2">
    <source>
        <dbReference type="ARBA" id="ARBA00006824"/>
    </source>
</evidence>
<dbReference type="GO" id="GO:0005737">
    <property type="term" value="C:cytoplasm"/>
    <property type="evidence" value="ECO:0007669"/>
    <property type="project" value="TreeGrafter"/>
</dbReference>
<comment type="subcellular location">
    <subcellularLocation>
        <location evidence="1">Membrane</location>
        <topology evidence="1">Multi-pass membrane protein</topology>
    </subcellularLocation>
</comment>
<dbReference type="AlphaFoldDB" id="A0A8K0AHM8"/>
<feature type="transmembrane region" description="Helical" evidence="6">
    <location>
        <begin position="153"/>
        <end position="175"/>
    </location>
</feature>
<gene>
    <name evidence="7" type="ORF">ANDGO_03138</name>
</gene>
<comment type="caution">
    <text evidence="7">The sequence shown here is derived from an EMBL/GenBank/DDBJ whole genome shotgun (WGS) entry which is preliminary data.</text>
</comment>
<sequence>MLAWGASFGKRVMSSPSWLWYMQQLEDRPILVKATTTSIAYGMSNAIVQTYYLSKGEKHEFSLREMAVNAGIGFAAGAAFHGWYGYLDLLPVRIMHAWHKVKIRGMYSFAANLGFMNNSSFQTVYQEMVKTQITPRLMGKKAYMATKLIADELVFSSLFLCFYYSVLTSAMGGSLQDAKEKVFDKFGAAYVTDMAIFLPLQFLNFKYVPVMLQPLVVTLGNFFFSTALNIIGHDGPHEKAKKPVVCSCCGRPFEDSPVSAIVAPAAPSSVLIAPLVAKPAHDQPAPKSVVDVLIAPPTEQSSQPHNAVVVAHAVPAEVVQEELAVASASQQQ</sequence>
<proteinExistence type="inferred from homology"/>
<evidence type="ECO:0000313" key="7">
    <source>
        <dbReference type="EMBL" id="KAF0853102.1"/>
    </source>
</evidence>
<dbReference type="PANTHER" id="PTHR11266">
    <property type="entry name" value="PEROXISOMAL MEMBRANE PROTEIN 2, PXMP2 MPV17"/>
    <property type="match status" value="1"/>
</dbReference>
<keyword evidence="3 6" id="KW-0812">Transmembrane</keyword>
<evidence type="ECO:0000256" key="6">
    <source>
        <dbReference type="RuleBase" id="RU363053"/>
    </source>
</evidence>
<dbReference type="Proteomes" id="UP000799049">
    <property type="component" value="Unassembled WGS sequence"/>
</dbReference>
<keyword evidence="8" id="KW-1185">Reference proteome</keyword>
<feature type="transmembrane region" description="Helical" evidence="6">
    <location>
        <begin position="66"/>
        <end position="86"/>
    </location>
</feature>
<dbReference type="OrthoDB" id="430207at2759"/>
<protein>
    <submittedName>
        <fullName evidence="7">Putative inner mitochondrial membrane protein Mpv17/PMP22 superfamily member</fullName>
    </submittedName>
</protein>
<evidence type="ECO:0000256" key="4">
    <source>
        <dbReference type="ARBA" id="ARBA00022989"/>
    </source>
</evidence>
<evidence type="ECO:0000256" key="5">
    <source>
        <dbReference type="ARBA" id="ARBA00023136"/>
    </source>
</evidence>
<dbReference type="Pfam" id="PF04117">
    <property type="entry name" value="Mpv17_PMP22"/>
    <property type="match status" value="1"/>
</dbReference>
<dbReference type="EMBL" id="VRVR01000002">
    <property type="protein sequence ID" value="KAF0853102.1"/>
    <property type="molecule type" value="Genomic_DNA"/>
</dbReference>
<organism evidence="7 8">
    <name type="scientific">Andalucia godoyi</name>
    <name type="common">Flagellate</name>
    <dbReference type="NCBI Taxonomy" id="505711"/>
    <lineage>
        <taxon>Eukaryota</taxon>
        <taxon>Discoba</taxon>
        <taxon>Jakobida</taxon>
        <taxon>Andalucina</taxon>
        <taxon>Andaluciidae</taxon>
        <taxon>Andalucia</taxon>
    </lineage>
</organism>
<dbReference type="InterPro" id="IPR007248">
    <property type="entry name" value="Mpv17_PMP22"/>
</dbReference>
<reference evidence="7" key="1">
    <citation type="submission" date="2019-09" db="EMBL/GenBank/DDBJ databases">
        <title>The Mitochondrial Proteome of the Jakobid, Andalucia godoyi, a Protist With the Most Gene-Rich and Bacteria-Like Mitochondrial Genome.</title>
        <authorList>
            <person name="Gray M.W."/>
            <person name="Burger G."/>
            <person name="Derelle R."/>
            <person name="Klimes V."/>
            <person name="Leger M."/>
            <person name="Sarrasin M."/>
            <person name="Vlcek C."/>
            <person name="Roger A.J."/>
            <person name="Elias M."/>
            <person name="Lang B.F."/>
        </authorList>
    </citation>
    <scope>NUCLEOTIDE SEQUENCE</scope>
    <source>
        <strain evidence="7">And28</strain>
    </source>
</reference>
<evidence type="ECO:0000256" key="3">
    <source>
        <dbReference type="ARBA" id="ARBA00022692"/>
    </source>
</evidence>
<comment type="similarity">
    <text evidence="2 6">Belongs to the peroxisomal membrane protein PXMP2/4 family.</text>
</comment>
<evidence type="ECO:0000256" key="1">
    <source>
        <dbReference type="ARBA" id="ARBA00004141"/>
    </source>
</evidence>
<keyword evidence="4 6" id="KW-1133">Transmembrane helix</keyword>
<keyword evidence="5 6" id="KW-0472">Membrane</keyword>
<dbReference type="GO" id="GO:0016020">
    <property type="term" value="C:membrane"/>
    <property type="evidence" value="ECO:0007669"/>
    <property type="project" value="UniProtKB-SubCell"/>
</dbReference>
<feature type="transmembrane region" description="Helical" evidence="6">
    <location>
        <begin position="211"/>
        <end position="232"/>
    </location>
</feature>
<feature type="transmembrane region" description="Helical" evidence="6">
    <location>
        <begin position="30"/>
        <end position="54"/>
    </location>
</feature>